<dbReference type="OMA" id="DLTFQYE"/>
<name>A0A078IQL7_BRANA</name>
<dbReference type="InterPro" id="IPR050796">
    <property type="entry name" value="SCF_F-box_component"/>
</dbReference>
<dbReference type="Pfam" id="PF00646">
    <property type="entry name" value="F-box"/>
    <property type="match status" value="1"/>
</dbReference>
<dbReference type="PaxDb" id="3708-A0A078IQL7"/>
<evidence type="ECO:0000313" key="2">
    <source>
        <dbReference type="EMBL" id="CDY51699.1"/>
    </source>
</evidence>
<dbReference type="AlphaFoldDB" id="A0A078IQL7"/>
<dbReference type="InterPro" id="IPR036047">
    <property type="entry name" value="F-box-like_dom_sf"/>
</dbReference>
<dbReference type="Gramene" id="CDY51699">
    <property type="protein sequence ID" value="CDY51699"/>
    <property type="gene ID" value="GSBRNA2T00004040001"/>
</dbReference>
<dbReference type="STRING" id="3708.A0A078IQL7"/>
<dbReference type="InterPro" id="IPR006527">
    <property type="entry name" value="F-box-assoc_dom_typ1"/>
</dbReference>
<dbReference type="SUPFAM" id="SSF81383">
    <property type="entry name" value="F-box domain"/>
    <property type="match status" value="1"/>
</dbReference>
<dbReference type="PROSITE" id="PS50181">
    <property type="entry name" value="FBOX"/>
    <property type="match status" value="1"/>
</dbReference>
<dbReference type="Proteomes" id="UP000028999">
    <property type="component" value="Unassembled WGS sequence"/>
</dbReference>
<accession>A0A078IQL7</accession>
<dbReference type="Gene3D" id="1.20.1280.50">
    <property type="match status" value="1"/>
</dbReference>
<evidence type="ECO:0000313" key="3">
    <source>
        <dbReference type="Proteomes" id="UP000028999"/>
    </source>
</evidence>
<proteinExistence type="predicted"/>
<dbReference type="CDD" id="cd22157">
    <property type="entry name" value="F-box_AtFBW1-like"/>
    <property type="match status" value="1"/>
</dbReference>
<organism evidence="2 3">
    <name type="scientific">Brassica napus</name>
    <name type="common">Rape</name>
    <dbReference type="NCBI Taxonomy" id="3708"/>
    <lineage>
        <taxon>Eukaryota</taxon>
        <taxon>Viridiplantae</taxon>
        <taxon>Streptophyta</taxon>
        <taxon>Embryophyta</taxon>
        <taxon>Tracheophyta</taxon>
        <taxon>Spermatophyta</taxon>
        <taxon>Magnoliopsida</taxon>
        <taxon>eudicotyledons</taxon>
        <taxon>Gunneridae</taxon>
        <taxon>Pentapetalae</taxon>
        <taxon>rosids</taxon>
        <taxon>malvids</taxon>
        <taxon>Brassicales</taxon>
        <taxon>Brassicaceae</taxon>
        <taxon>Brassiceae</taxon>
        <taxon>Brassica</taxon>
    </lineage>
</organism>
<sequence>MEWRNLPTDLVENILSRIPAMTLARFRSTSKQWSAILKSTSFAKMHTAKAPKREDESLNIMLIDSNVFQVRISLGAPYVKVADNPFYLKDPLSNSSQVGVLNVFHCNGLLLCTTKDKRLVVWNPCSGETTWIKPRVIYRESDYYALGYTYDSKSSSNQYKILRVDRHKDVPPNNEYEIYDFTSNTWRILGVATDWFLALYRRGISVKGNTFWIATQAWSPHNNFLLSFDFSAEMFQSLSLPRPFPYSILALSVVREEQLCLLSLTNEELQVCVTTSTGSWSQLLVLDLTFQYEISSSQFSKGMSFLADKQSKVVRCLNSDNVLSTVQENKDIQVNRLGRGKRESITHDNFESSSVLLNYAPSLTQTQQDYTRKRKSPST</sequence>
<dbReference type="Pfam" id="PF07734">
    <property type="entry name" value="FBA_1"/>
    <property type="match status" value="1"/>
</dbReference>
<feature type="domain" description="F-box" evidence="1">
    <location>
        <begin position="1"/>
        <end position="45"/>
    </location>
</feature>
<dbReference type="InterPro" id="IPR017451">
    <property type="entry name" value="F-box-assoc_interact_dom"/>
</dbReference>
<dbReference type="EMBL" id="LK033019">
    <property type="protein sequence ID" value="CDY51699.1"/>
    <property type="molecule type" value="Genomic_DNA"/>
</dbReference>
<dbReference type="InterPro" id="IPR001810">
    <property type="entry name" value="F-box_dom"/>
</dbReference>
<evidence type="ECO:0000259" key="1">
    <source>
        <dbReference type="PROSITE" id="PS50181"/>
    </source>
</evidence>
<dbReference type="NCBIfam" id="TIGR01640">
    <property type="entry name" value="F_box_assoc_1"/>
    <property type="match status" value="1"/>
</dbReference>
<reference evidence="2 3" key="1">
    <citation type="journal article" date="2014" name="Science">
        <title>Plant genetics. Early allopolyploid evolution in the post-Neolithic Brassica napus oilseed genome.</title>
        <authorList>
            <person name="Chalhoub B."/>
            <person name="Denoeud F."/>
            <person name="Liu S."/>
            <person name="Parkin I.A."/>
            <person name="Tang H."/>
            <person name="Wang X."/>
            <person name="Chiquet J."/>
            <person name="Belcram H."/>
            <person name="Tong C."/>
            <person name="Samans B."/>
            <person name="Correa M."/>
            <person name="Da Silva C."/>
            <person name="Just J."/>
            <person name="Falentin C."/>
            <person name="Koh C.S."/>
            <person name="Le Clainche I."/>
            <person name="Bernard M."/>
            <person name="Bento P."/>
            <person name="Noel B."/>
            <person name="Labadie K."/>
            <person name="Alberti A."/>
            <person name="Charles M."/>
            <person name="Arnaud D."/>
            <person name="Guo H."/>
            <person name="Daviaud C."/>
            <person name="Alamery S."/>
            <person name="Jabbari K."/>
            <person name="Zhao M."/>
            <person name="Edger P.P."/>
            <person name="Chelaifa H."/>
            <person name="Tack D."/>
            <person name="Lassalle G."/>
            <person name="Mestiri I."/>
            <person name="Schnel N."/>
            <person name="Le Paslier M.C."/>
            <person name="Fan G."/>
            <person name="Renault V."/>
            <person name="Bayer P.E."/>
            <person name="Golicz A.A."/>
            <person name="Manoli S."/>
            <person name="Lee T.H."/>
            <person name="Thi V.H."/>
            <person name="Chalabi S."/>
            <person name="Hu Q."/>
            <person name="Fan C."/>
            <person name="Tollenaere R."/>
            <person name="Lu Y."/>
            <person name="Battail C."/>
            <person name="Shen J."/>
            <person name="Sidebottom C.H."/>
            <person name="Wang X."/>
            <person name="Canaguier A."/>
            <person name="Chauveau A."/>
            <person name="Berard A."/>
            <person name="Deniot G."/>
            <person name="Guan M."/>
            <person name="Liu Z."/>
            <person name="Sun F."/>
            <person name="Lim Y.P."/>
            <person name="Lyons E."/>
            <person name="Town C.D."/>
            <person name="Bancroft I."/>
            <person name="Wang X."/>
            <person name="Meng J."/>
            <person name="Ma J."/>
            <person name="Pires J.C."/>
            <person name="King G.J."/>
            <person name="Brunel D."/>
            <person name="Delourme R."/>
            <person name="Renard M."/>
            <person name="Aury J.M."/>
            <person name="Adams K.L."/>
            <person name="Batley J."/>
            <person name="Snowdon R.J."/>
            <person name="Tost J."/>
            <person name="Edwards D."/>
            <person name="Zhou Y."/>
            <person name="Hua W."/>
            <person name="Sharpe A.G."/>
            <person name="Paterson A.H."/>
            <person name="Guan C."/>
            <person name="Wincker P."/>
        </authorList>
    </citation>
    <scope>NUCLEOTIDE SEQUENCE [LARGE SCALE GENOMIC DNA]</scope>
    <source>
        <strain evidence="3">cv. Darmor-bzh</strain>
    </source>
</reference>
<dbReference type="SMART" id="SM00256">
    <property type="entry name" value="FBOX"/>
    <property type="match status" value="1"/>
</dbReference>
<protein>
    <submittedName>
        <fullName evidence="2">BnaA05g36860D protein</fullName>
    </submittedName>
</protein>
<keyword evidence="3" id="KW-1185">Reference proteome</keyword>
<dbReference type="PANTHER" id="PTHR31672">
    <property type="entry name" value="BNACNNG10540D PROTEIN"/>
    <property type="match status" value="1"/>
</dbReference>
<dbReference type="PANTHER" id="PTHR31672:SF13">
    <property type="entry name" value="F-BOX PROTEIN CPR30-LIKE"/>
    <property type="match status" value="1"/>
</dbReference>
<gene>
    <name evidence="2" type="primary">BnaA05g36860D</name>
    <name evidence="2" type="ORF">GSBRNA2T00004040001</name>
</gene>